<dbReference type="GO" id="GO:0000422">
    <property type="term" value="P:autophagy of mitochondrion"/>
    <property type="evidence" value="ECO:0007669"/>
    <property type="project" value="TreeGrafter"/>
</dbReference>
<dbReference type="GO" id="GO:0006869">
    <property type="term" value="P:lipid transport"/>
    <property type="evidence" value="ECO:0007669"/>
    <property type="project" value="UniProtKB-KW"/>
</dbReference>
<accession>A0A835YDC3</accession>
<evidence type="ECO:0000313" key="13">
    <source>
        <dbReference type="Proteomes" id="UP000612055"/>
    </source>
</evidence>
<keyword evidence="5 11" id="KW-0812">Transmembrane</keyword>
<keyword evidence="9 11" id="KW-0472">Membrane</keyword>
<evidence type="ECO:0000256" key="2">
    <source>
        <dbReference type="ARBA" id="ARBA00006185"/>
    </source>
</evidence>
<feature type="transmembrane region" description="Helical" evidence="11">
    <location>
        <begin position="121"/>
        <end position="146"/>
    </location>
</feature>
<feature type="compositionally biased region" description="Gly residues" evidence="10">
    <location>
        <begin position="335"/>
        <end position="354"/>
    </location>
</feature>
<feature type="region of interest" description="Disordered" evidence="10">
    <location>
        <begin position="1312"/>
        <end position="1362"/>
    </location>
</feature>
<keyword evidence="13" id="KW-1185">Reference proteome</keyword>
<reference evidence="12" key="1">
    <citation type="journal article" date="2020" name="bioRxiv">
        <title>Comparative genomics of Chlamydomonas.</title>
        <authorList>
            <person name="Craig R.J."/>
            <person name="Hasan A.R."/>
            <person name="Ness R.W."/>
            <person name="Keightley P.D."/>
        </authorList>
    </citation>
    <scope>NUCLEOTIDE SEQUENCE</scope>
    <source>
        <strain evidence="12">CCAP 11/70</strain>
    </source>
</reference>
<feature type="region of interest" description="Disordered" evidence="10">
    <location>
        <begin position="1054"/>
        <end position="1099"/>
    </location>
</feature>
<dbReference type="EMBL" id="JAEHOE010000009">
    <property type="protein sequence ID" value="KAG2498771.1"/>
    <property type="molecule type" value="Genomic_DNA"/>
</dbReference>
<feature type="region of interest" description="Disordered" evidence="10">
    <location>
        <begin position="1251"/>
        <end position="1270"/>
    </location>
</feature>
<evidence type="ECO:0000256" key="3">
    <source>
        <dbReference type="ARBA" id="ARBA00018074"/>
    </source>
</evidence>
<evidence type="ECO:0000256" key="8">
    <source>
        <dbReference type="ARBA" id="ARBA00023055"/>
    </source>
</evidence>
<dbReference type="InterPro" id="IPR007241">
    <property type="entry name" value="Autophagy-rel_prot_9"/>
</dbReference>
<name>A0A835YDC3_9CHLO</name>
<organism evidence="12 13">
    <name type="scientific">Edaphochlamys debaryana</name>
    <dbReference type="NCBI Taxonomy" id="47281"/>
    <lineage>
        <taxon>Eukaryota</taxon>
        <taxon>Viridiplantae</taxon>
        <taxon>Chlorophyta</taxon>
        <taxon>core chlorophytes</taxon>
        <taxon>Chlorophyceae</taxon>
        <taxon>CS clade</taxon>
        <taxon>Chlamydomonadales</taxon>
        <taxon>Chlamydomonadales incertae sedis</taxon>
        <taxon>Edaphochlamys</taxon>
    </lineage>
</organism>
<dbReference type="PANTHER" id="PTHR13038:SF10">
    <property type="entry name" value="AUTOPHAGY-RELATED PROTEIN 9"/>
    <property type="match status" value="1"/>
</dbReference>
<keyword evidence="6 11" id="KW-1133">Transmembrane helix</keyword>
<feature type="compositionally biased region" description="Low complexity" evidence="10">
    <location>
        <begin position="1509"/>
        <end position="1520"/>
    </location>
</feature>
<evidence type="ECO:0000256" key="1">
    <source>
        <dbReference type="ARBA" id="ARBA00004511"/>
    </source>
</evidence>
<feature type="compositionally biased region" description="Low complexity" evidence="10">
    <location>
        <begin position="1055"/>
        <end position="1070"/>
    </location>
</feature>
<dbReference type="PANTHER" id="PTHR13038">
    <property type="entry name" value="APG9 AUTOPHAGY 9"/>
    <property type="match status" value="1"/>
</dbReference>
<protein>
    <recommendedName>
        <fullName evidence="3">Autophagy-related protein 9</fullName>
    </recommendedName>
</protein>
<feature type="compositionally biased region" description="Low complexity" evidence="10">
    <location>
        <begin position="957"/>
        <end position="980"/>
    </location>
</feature>
<dbReference type="Pfam" id="PF04109">
    <property type="entry name" value="ATG9"/>
    <property type="match status" value="1"/>
</dbReference>
<feature type="region of interest" description="Disordered" evidence="10">
    <location>
        <begin position="1474"/>
        <end position="1531"/>
    </location>
</feature>
<evidence type="ECO:0000256" key="5">
    <source>
        <dbReference type="ARBA" id="ARBA00022692"/>
    </source>
</evidence>
<feature type="region of interest" description="Disordered" evidence="10">
    <location>
        <begin position="335"/>
        <end position="355"/>
    </location>
</feature>
<feature type="region of interest" description="Disordered" evidence="10">
    <location>
        <begin position="1"/>
        <end position="23"/>
    </location>
</feature>
<feature type="region of interest" description="Disordered" evidence="10">
    <location>
        <begin position="696"/>
        <end position="762"/>
    </location>
</feature>
<proteinExistence type="inferred from homology"/>
<feature type="compositionally biased region" description="Gly residues" evidence="10">
    <location>
        <begin position="1079"/>
        <end position="1099"/>
    </location>
</feature>
<gene>
    <name evidence="12" type="ORF">HYH03_003510</name>
</gene>
<feature type="transmembrane region" description="Helical" evidence="11">
    <location>
        <begin position="398"/>
        <end position="420"/>
    </location>
</feature>
<comment type="subcellular location">
    <subcellularLocation>
        <location evidence="1">Preautophagosomal structure membrane</location>
        <topology evidence="1">Multi-pass membrane protein</topology>
    </subcellularLocation>
</comment>
<evidence type="ECO:0000256" key="7">
    <source>
        <dbReference type="ARBA" id="ARBA00023006"/>
    </source>
</evidence>
<feature type="compositionally biased region" description="Polar residues" evidence="10">
    <location>
        <begin position="1"/>
        <end position="19"/>
    </location>
</feature>
<sequence length="1531" mass="155134">MRCTRGTGQEQELTTTSPVLANGSLPLQSVAEADDEGAGPLGRGWGAGPRMNGAGGAAYYRTSDRSAADLSYDPCDGAPPPDMETPLLAGGESYEFAAIANLDLFFTRVYRYWHERGLRSMLLSGALNLLALAFTAAFSTFLLLFVDWRALHSECLAPKAGGSGSGSGSGSGTGPGSCDLAAVALDRRPLLGRGLGWDLLALSYIAVCTTYLGWTAAHYLTDARDMREVAHFMKNKLGISERKVVAMTWAEVVHRLVLVQRTTRLCIARDLDELYIVSRIMRKENYLIAMINRDVLQLHLRPPPDTPDAVRRILHPVLRALGGSGACGGAGLGGGGGGGSGHGSSAGGSGGGRGHPPALTKTLEWNLRWCILDHMFDDRFRIRPEFLDVEALRRRLRLVAAANLLLSPFLLMFLLAHFAMRNAERLYHHPAALGSRRWSGLAKWRLRELNELPHYLHHRLSASHTAAVRYVEQFPAHTLAAVARFVVFVTGSFVALLLIMTFLDESLLERPLLGRQVVWWLGTMGLILAACRTLVSEEPVAYDPERALADVVSYTHYLPRHWRGRAHTAEVQAAFLSLFRLKLALFAEEILSLLTTPLLLATSLPACADGIVEFVAAFTTHVDGVGDVCSLAMFDLERHGNTKYGSPVQADKVLRSRQGKLEKSFLTFVATYPSWEPGQLGRQMLAALAARAGGGGGGGSGGGGAAGVPQDPPRAFPYQAAAAAGGDGSGKGKGSPLPADADDAAARAQEAGGAGRGAEVPLRRLGPAAQQLAGPYHGVKSYMSTASASHGSFGGAANGAGPAAAANGWQWRPPGQAPGGSGAAANGLSAGGITAAAAASGAVGGMSPSPSVASSQFSALAPPYMQYYPVPYFHVQQQQARHAQQVRHRRMYDMLLYGGGSAAGPPPPPSPGLGHRVASTSVGGAVSWQPRPYGGPSYDGGLDESAPYSAVFQPYDSGPAGPSAQPWPAAAAPATAPTGPVQSSPSRPAPPTYGAARTSAPGGVTGGTKASEPLSMPSPAQAAQGGMPADAPSAAVGAAALAASTSSLVDCDLQGTDGSDGAGSSSVLVVPTPPSPLGTGSGSAAGGGGGGGGSSSAGCGGGAASASAAGCGSDILDMRGLEDMAAAPTPRRDGAASSGGGGGADDDPLGLDGFVALPPPQPLAAAPGGAANASDPVDAFGAGLADADGFGLVPGALRPPQGGASTAAEPPAQGVWLRRWGPPAGAGGASISGSMYGPRSTHAAWGVASHAVGQPQQAPAPADAATGDAASSSHMYDTADYYAASSTYCGADEYDAMYGYEAAIRGWGAPPQAPLAGRESAAAGDGGGGGGAGGVLPRQPQASDSIHPLQAPGWHGTSGMPYDVRLEPHRFAAQQPLCPPESPVAASASTAGAGAPAAADVSDLRASIFAPGGGNPAGRASGGGGAGGGGSPLAAAAPAAAAATFLTNETTALHSRVANGHTLLHAMYESNDHTVQHRYQQQQHARSVHAGRADGGGGAGTAGGGGWAGPNANAGARGFGWAPPGAGSNVE</sequence>
<feature type="transmembrane region" description="Helical" evidence="11">
    <location>
        <begin position="481"/>
        <end position="505"/>
    </location>
</feature>
<feature type="compositionally biased region" description="Gly residues" evidence="10">
    <location>
        <begin position="1324"/>
        <end position="1334"/>
    </location>
</feature>
<feature type="transmembrane region" description="Helical" evidence="11">
    <location>
        <begin position="517"/>
        <end position="535"/>
    </location>
</feature>
<dbReference type="GO" id="GO:0034497">
    <property type="term" value="P:protein localization to phagophore assembly site"/>
    <property type="evidence" value="ECO:0007669"/>
    <property type="project" value="TreeGrafter"/>
</dbReference>
<feature type="compositionally biased region" description="Gly residues" evidence="10">
    <location>
        <begin position="696"/>
        <end position="706"/>
    </location>
</feature>
<feature type="transmembrane region" description="Helical" evidence="11">
    <location>
        <begin position="195"/>
        <end position="217"/>
    </location>
</feature>
<dbReference type="OrthoDB" id="2020634at2759"/>
<evidence type="ECO:0000256" key="4">
    <source>
        <dbReference type="ARBA" id="ARBA00022448"/>
    </source>
</evidence>
<dbReference type="Proteomes" id="UP000612055">
    <property type="component" value="Unassembled WGS sequence"/>
</dbReference>
<keyword evidence="4" id="KW-0813">Transport</keyword>
<feature type="region of interest" description="Disordered" evidence="10">
    <location>
        <begin position="1128"/>
        <end position="1158"/>
    </location>
</feature>
<evidence type="ECO:0000256" key="11">
    <source>
        <dbReference type="SAM" id="Phobius"/>
    </source>
</evidence>
<keyword evidence="8" id="KW-0445">Lipid transport</keyword>
<dbReference type="GO" id="GO:0061709">
    <property type="term" value="P:reticulophagy"/>
    <property type="evidence" value="ECO:0007669"/>
    <property type="project" value="TreeGrafter"/>
</dbReference>
<evidence type="ECO:0000256" key="6">
    <source>
        <dbReference type="ARBA" id="ARBA00022989"/>
    </source>
</evidence>
<dbReference type="GO" id="GO:0005776">
    <property type="term" value="C:autophagosome"/>
    <property type="evidence" value="ECO:0007669"/>
    <property type="project" value="TreeGrafter"/>
</dbReference>
<comment type="similarity">
    <text evidence="2">Belongs to the ATG9 family.</text>
</comment>
<evidence type="ECO:0000256" key="9">
    <source>
        <dbReference type="ARBA" id="ARBA00023136"/>
    </source>
</evidence>
<feature type="compositionally biased region" description="Low complexity" evidence="10">
    <location>
        <begin position="1253"/>
        <end position="1270"/>
    </location>
</feature>
<feature type="compositionally biased region" description="Gly residues" evidence="10">
    <location>
        <begin position="1493"/>
        <end position="1508"/>
    </location>
</feature>
<evidence type="ECO:0000313" key="12">
    <source>
        <dbReference type="EMBL" id="KAG2498771.1"/>
    </source>
</evidence>
<comment type="caution">
    <text evidence="12">The sequence shown here is derived from an EMBL/GenBank/DDBJ whole genome shotgun (WGS) entry which is preliminary data.</text>
</comment>
<evidence type="ECO:0000256" key="10">
    <source>
        <dbReference type="SAM" id="MobiDB-lite"/>
    </source>
</evidence>
<feature type="region of interest" description="Disordered" evidence="10">
    <location>
        <begin position="924"/>
        <end position="1031"/>
    </location>
</feature>
<keyword evidence="7" id="KW-0072">Autophagy</keyword>
<dbReference type="GO" id="GO:0034045">
    <property type="term" value="C:phagophore assembly site membrane"/>
    <property type="evidence" value="ECO:0007669"/>
    <property type="project" value="UniProtKB-SubCell"/>
</dbReference>
<dbReference type="GO" id="GO:0034727">
    <property type="term" value="P:piecemeal microautophagy of the nucleus"/>
    <property type="evidence" value="ECO:0007669"/>
    <property type="project" value="TreeGrafter"/>
</dbReference>